<keyword evidence="6" id="KW-1185">Reference proteome</keyword>
<dbReference type="SUPFAM" id="SSF51182">
    <property type="entry name" value="RmlC-like cupins"/>
    <property type="match status" value="1"/>
</dbReference>
<gene>
    <name evidence="5" type="ORF">BBK14_10995</name>
</gene>
<evidence type="ECO:0000313" key="5">
    <source>
        <dbReference type="EMBL" id="OHV42145.1"/>
    </source>
</evidence>
<dbReference type="InterPro" id="IPR018062">
    <property type="entry name" value="HTH_AraC-typ_CS"/>
</dbReference>
<accession>A0A1S1R9I7</accession>
<dbReference type="PROSITE" id="PS00041">
    <property type="entry name" value="HTH_ARAC_FAMILY_1"/>
    <property type="match status" value="1"/>
</dbReference>
<organism evidence="5 6">
    <name type="scientific">Parafrankia soli</name>
    <dbReference type="NCBI Taxonomy" id="2599596"/>
    <lineage>
        <taxon>Bacteria</taxon>
        <taxon>Bacillati</taxon>
        <taxon>Actinomycetota</taxon>
        <taxon>Actinomycetes</taxon>
        <taxon>Frankiales</taxon>
        <taxon>Frankiaceae</taxon>
        <taxon>Parafrankia</taxon>
    </lineage>
</organism>
<dbReference type="InterPro" id="IPR009057">
    <property type="entry name" value="Homeodomain-like_sf"/>
</dbReference>
<feature type="domain" description="HTH araC/xylS-type" evidence="4">
    <location>
        <begin position="152"/>
        <end position="249"/>
    </location>
</feature>
<dbReference type="SMART" id="SM00342">
    <property type="entry name" value="HTH_ARAC"/>
    <property type="match status" value="1"/>
</dbReference>
<protein>
    <submittedName>
        <fullName evidence="5">AraC family transcriptional regulator</fullName>
    </submittedName>
</protein>
<evidence type="ECO:0000256" key="2">
    <source>
        <dbReference type="ARBA" id="ARBA00023125"/>
    </source>
</evidence>
<dbReference type="InterPro" id="IPR011051">
    <property type="entry name" value="RmlC_Cupin_sf"/>
</dbReference>
<evidence type="ECO:0000313" key="6">
    <source>
        <dbReference type="Proteomes" id="UP000179769"/>
    </source>
</evidence>
<sequence length="265" mass="29390">MRRCVTVGAGTVEHRADELISYWHRHDLHEVEYAVSGLAEIRTPTTHYLMPPSYAAWVPAGVEHSPLLRNVTTIAVFFDPAVFDFPYSRAAVIPVPPVLREMMRYATRWPIGRGEDDAEADTFFKALAAVVRGQLAHEAPLSLPTTDDPVVRDVMAYTTDHLAEVTAARVCRAVGISERVLRRRFAAVLGQSWREYLRQVRLIRAMALLSTPTTSVGEIATEVGFGSASALARAFRAWTGESPSAYRDRWLTTAALDDPSHLTST</sequence>
<dbReference type="InterPro" id="IPR018060">
    <property type="entry name" value="HTH_AraC"/>
</dbReference>
<dbReference type="GO" id="GO:0003700">
    <property type="term" value="F:DNA-binding transcription factor activity"/>
    <property type="evidence" value="ECO:0007669"/>
    <property type="project" value="InterPro"/>
</dbReference>
<dbReference type="SUPFAM" id="SSF46689">
    <property type="entry name" value="Homeodomain-like"/>
    <property type="match status" value="1"/>
</dbReference>
<dbReference type="AlphaFoldDB" id="A0A1S1R9I7"/>
<dbReference type="PANTHER" id="PTHR11019:SF190">
    <property type="entry name" value="ARAC-FAMILY REGULATORY PROTEIN"/>
    <property type="match status" value="1"/>
</dbReference>
<dbReference type="Gene3D" id="1.10.10.60">
    <property type="entry name" value="Homeodomain-like"/>
    <property type="match status" value="1"/>
</dbReference>
<name>A0A1S1R9I7_9ACTN</name>
<evidence type="ECO:0000259" key="4">
    <source>
        <dbReference type="PROSITE" id="PS01124"/>
    </source>
</evidence>
<dbReference type="Pfam" id="PF12833">
    <property type="entry name" value="HTH_18"/>
    <property type="match status" value="1"/>
</dbReference>
<dbReference type="EMBL" id="MAXA01000047">
    <property type="protein sequence ID" value="OHV42145.1"/>
    <property type="molecule type" value="Genomic_DNA"/>
</dbReference>
<evidence type="ECO:0000256" key="1">
    <source>
        <dbReference type="ARBA" id="ARBA00023015"/>
    </source>
</evidence>
<comment type="caution">
    <text evidence="5">The sequence shown here is derived from an EMBL/GenBank/DDBJ whole genome shotgun (WGS) entry which is preliminary data.</text>
</comment>
<dbReference type="PROSITE" id="PS01124">
    <property type="entry name" value="HTH_ARAC_FAMILY_2"/>
    <property type="match status" value="1"/>
</dbReference>
<keyword evidence="2" id="KW-0238">DNA-binding</keyword>
<dbReference type="Proteomes" id="UP000179769">
    <property type="component" value="Unassembled WGS sequence"/>
</dbReference>
<keyword evidence="1" id="KW-0805">Transcription regulation</keyword>
<dbReference type="OrthoDB" id="2039152at2"/>
<reference evidence="6" key="1">
    <citation type="submission" date="2016-07" db="EMBL/GenBank/DDBJ databases">
        <title>Frankia sp. NRRL B-16219 Genome sequencing.</title>
        <authorList>
            <person name="Ghodhbane-Gtari F."/>
            <person name="Swanson E."/>
            <person name="Gueddou A."/>
            <person name="Louati M."/>
            <person name="Nouioui I."/>
            <person name="Hezbri K."/>
            <person name="Abebe-Akele F."/>
            <person name="Simpson S."/>
            <person name="Morris K."/>
            <person name="Thomas K."/>
            <person name="Gtari M."/>
            <person name="Tisa L.S."/>
        </authorList>
    </citation>
    <scope>NUCLEOTIDE SEQUENCE [LARGE SCALE GENOMIC DNA]</scope>
    <source>
        <strain evidence="6">NRRL B-16219</strain>
    </source>
</reference>
<keyword evidence="3" id="KW-0804">Transcription</keyword>
<dbReference type="PANTHER" id="PTHR11019">
    <property type="entry name" value="HTH-TYPE TRANSCRIPTIONAL REGULATOR NIMR"/>
    <property type="match status" value="1"/>
</dbReference>
<evidence type="ECO:0000256" key="3">
    <source>
        <dbReference type="ARBA" id="ARBA00023163"/>
    </source>
</evidence>
<proteinExistence type="predicted"/>
<dbReference type="GO" id="GO:0043565">
    <property type="term" value="F:sequence-specific DNA binding"/>
    <property type="evidence" value="ECO:0007669"/>
    <property type="project" value="InterPro"/>
</dbReference>